<dbReference type="InterPro" id="IPR018641">
    <property type="entry name" value="Trfase_1_rSAM/seldom-assoc"/>
</dbReference>
<protein>
    <recommendedName>
        <fullName evidence="3">Glycosyltransferase</fullName>
    </recommendedName>
</protein>
<sequence length="218" mass="24744">MKKEAIIIFTRVPIPGKTKTRLQTCLSPKDCALIHSNFLKDIFNVCKKTKKDILIFYTPKSDKHILVNLLGENNTYIPQEGSDLGEKMANAISYVLDKNYESCVLIGTDVPQIKSVTLLNAFYYLNNKDVVIGPTYDKGYYLIGMKKVHRGIFENQTYGSGDVLSNTIGQFKRLGLSYELVDTCLDIDDEQDLSILKKDIQNRKTVDCINTINFLKNK</sequence>
<dbReference type="SUPFAM" id="SSF53448">
    <property type="entry name" value="Nucleotide-diphospho-sugar transferases"/>
    <property type="match status" value="1"/>
</dbReference>
<evidence type="ECO:0008006" key="3">
    <source>
        <dbReference type="Google" id="ProtNLM"/>
    </source>
</evidence>
<dbReference type="PANTHER" id="PTHR36529">
    <property type="entry name" value="SLL1095 PROTEIN"/>
    <property type="match status" value="1"/>
</dbReference>
<dbReference type="Gene3D" id="3.90.550.10">
    <property type="entry name" value="Spore Coat Polysaccharide Biosynthesis Protein SpsA, Chain A"/>
    <property type="match status" value="1"/>
</dbReference>
<dbReference type="NCBIfam" id="TIGR04282">
    <property type="entry name" value="glyco_like_cofC"/>
    <property type="match status" value="1"/>
</dbReference>
<dbReference type="Proteomes" id="UP000243255">
    <property type="component" value="Unassembled WGS sequence"/>
</dbReference>
<dbReference type="STRING" id="1121321.SAMN04488530_11240"/>
<dbReference type="Pfam" id="PF09837">
    <property type="entry name" value="DUF2064"/>
    <property type="match status" value="1"/>
</dbReference>
<organism evidence="1 2">
    <name type="scientific">Asaccharospora irregularis DSM 2635</name>
    <dbReference type="NCBI Taxonomy" id="1121321"/>
    <lineage>
        <taxon>Bacteria</taxon>
        <taxon>Bacillati</taxon>
        <taxon>Bacillota</taxon>
        <taxon>Clostridia</taxon>
        <taxon>Peptostreptococcales</taxon>
        <taxon>Peptostreptococcaceae</taxon>
        <taxon>Asaccharospora</taxon>
    </lineage>
</organism>
<reference evidence="2" key="1">
    <citation type="submission" date="2016-11" db="EMBL/GenBank/DDBJ databases">
        <authorList>
            <person name="Varghese N."/>
            <person name="Submissions S."/>
        </authorList>
    </citation>
    <scope>NUCLEOTIDE SEQUENCE [LARGE SCALE GENOMIC DNA]</scope>
    <source>
        <strain evidence="2">DSM 2635</strain>
    </source>
</reference>
<keyword evidence="2" id="KW-1185">Reference proteome</keyword>
<gene>
    <name evidence="1" type="ORF">SAMN04488530_11240</name>
</gene>
<dbReference type="RefSeq" id="WP_073125740.1">
    <property type="nucleotide sequence ID" value="NZ_BAABCH010000099.1"/>
</dbReference>
<accession>A0A1M5NZF4</accession>
<dbReference type="InterPro" id="IPR029044">
    <property type="entry name" value="Nucleotide-diphossugar_trans"/>
</dbReference>
<dbReference type="EMBL" id="FQWX01000012">
    <property type="protein sequence ID" value="SHG94956.1"/>
    <property type="molecule type" value="Genomic_DNA"/>
</dbReference>
<dbReference type="AlphaFoldDB" id="A0A1M5NZF4"/>
<proteinExistence type="predicted"/>
<name>A0A1M5NZF4_9FIRM</name>
<dbReference type="PANTHER" id="PTHR36529:SF1">
    <property type="entry name" value="GLYCOSYLTRANSFERASE"/>
    <property type="match status" value="1"/>
</dbReference>
<evidence type="ECO:0000313" key="1">
    <source>
        <dbReference type="EMBL" id="SHG94956.1"/>
    </source>
</evidence>
<dbReference type="OrthoDB" id="9810303at2"/>
<evidence type="ECO:0000313" key="2">
    <source>
        <dbReference type="Proteomes" id="UP000243255"/>
    </source>
</evidence>